<protein>
    <submittedName>
        <fullName evidence="1">Uncharacterized protein</fullName>
    </submittedName>
</protein>
<dbReference type="Proteomes" id="UP000655044">
    <property type="component" value="Unassembled WGS sequence"/>
</dbReference>
<gene>
    <name evidence="1" type="ORF">Pro02_77240</name>
</gene>
<keyword evidence="2" id="KW-1185">Reference proteome</keyword>
<organism evidence="1 2">
    <name type="scientific">Planobispora rosea</name>
    <dbReference type="NCBI Taxonomy" id="35762"/>
    <lineage>
        <taxon>Bacteria</taxon>
        <taxon>Bacillati</taxon>
        <taxon>Actinomycetota</taxon>
        <taxon>Actinomycetes</taxon>
        <taxon>Streptosporangiales</taxon>
        <taxon>Streptosporangiaceae</taxon>
        <taxon>Planobispora</taxon>
    </lineage>
</organism>
<evidence type="ECO:0000313" key="2">
    <source>
        <dbReference type="Proteomes" id="UP000655044"/>
    </source>
</evidence>
<accession>A0A8J3SB29</accession>
<proteinExistence type="predicted"/>
<name>A0A8J3SB29_PLARO</name>
<dbReference type="EMBL" id="BOOI01000130">
    <property type="protein sequence ID" value="GIH89316.1"/>
    <property type="molecule type" value="Genomic_DNA"/>
</dbReference>
<evidence type="ECO:0000313" key="1">
    <source>
        <dbReference type="EMBL" id="GIH89316.1"/>
    </source>
</evidence>
<sequence>MDIIPLILTHAGALGAGLVLGACAFSVRCGPWRVGAGEPMQPPAPYPVTSVRQLPAPVMPPPGMAGVQVQPAMVMPAPLAYPYGYGVPMAPAASLPAAPAGVVLTAEEVAHLERYRAWVAGQESPKEVER</sequence>
<comment type="caution">
    <text evidence="1">The sequence shown here is derived from an EMBL/GenBank/DDBJ whole genome shotgun (WGS) entry which is preliminary data.</text>
</comment>
<dbReference type="AlphaFoldDB" id="A0A8J3SB29"/>
<dbReference type="RefSeq" id="WP_189244118.1">
    <property type="nucleotide sequence ID" value="NZ_BMQP01000082.1"/>
</dbReference>
<reference evidence="1" key="1">
    <citation type="submission" date="2021-01" db="EMBL/GenBank/DDBJ databases">
        <title>Whole genome shotgun sequence of Planobispora rosea NBRC 15558.</title>
        <authorList>
            <person name="Komaki H."/>
            <person name="Tamura T."/>
        </authorList>
    </citation>
    <scope>NUCLEOTIDE SEQUENCE</scope>
    <source>
        <strain evidence="1">NBRC 15558</strain>
    </source>
</reference>